<dbReference type="AlphaFoldDB" id="A0A9X1F5B8"/>
<keyword evidence="4 8" id="KW-0547">Nucleotide-binding</keyword>
<comment type="subcellular location">
    <subcellularLocation>
        <location evidence="1 8">Membrane</location>
        <topology evidence="1 8">Multi-pass membrane protein</topology>
    </subcellularLocation>
</comment>
<proteinExistence type="inferred from homology"/>
<dbReference type="PANTHER" id="PTHR43596">
    <property type="entry name" value="ADP,ATP CARRIER PROTEIN"/>
    <property type="match status" value="1"/>
</dbReference>
<organism evidence="9 10">
    <name type="scientific">Winogradskyella luteola</name>
    <dbReference type="NCBI Taxonomy" id="2828330"/>
    <lineage>
        <taxon>Bacteria</taxon>
        <taxon>Pseudomonadati</taxon>
        <taxon>Bacteroidota</taxon>
        <taxon>Flavobacteriia</taxon>
        <taxon>Flavobacteriales</taxon>
        <taxon>Flavobacteriaceae</taxon>
        <taxon>Winogradskyella</taxon>
    </lineage>
</organism>
<comment type="caution">
    <text evidence="9">The sequence shown here is derived from an EMBL/GenBank/DDBJ whole genome shotgun (WGS) entry which is preliminary data.</text>
</comment>
<sequence length="944" mass="107405">MIKIFLHKTFGIRDGEIYISFLMQIYIFLIITVLLIIKPIVNALFLSELGAEQLPFGYLFVALVAVVTTYYYNRWVKRFSLLRVTSLSLLIFSLCFITLGVIITYFNLNNVLLYIYYIGVSLFAVITTSQFWVLANLVFNTREAKRLFGFIGAGAIIGGIFGGYLTSIIVSSFGNATAVIVAAVFLLVCIPILRKIWSIKIKKLNIYVRAQRKNYDSDAHEPALKIIRKSKHLTYLALITGFGVIVAKLVDFQFSDFANKAIPDPDELASFFGFWFSSFNVIALILQLFITNKVLSKLGVSSTLLVLPLGLALGSLLFLTFPELWVLVIIKGVDGSFKQSLNKAAVELSIMPIPFDIKNQAKSFIDVAVDSIATGLAGLMLILLIKRFNLPTAYITVIVLLLAFVWIILIYKLREAYFNSFRQNIQRNLVTNSLKNKPYRKETTLNLSRNILNSNEETEILSILDRLSVYKLKALLPELKALLDHPSNKVKTKVINQLYNFDKGVAIEKIKSFIHSNDHQLVHAALSYVLEHSNFSHVDFFTEYLDDSDPYISSAALLCLAEEVGDNNDLGNHFNLHKRIEKQINELFIDNDKTKQGGIAKLLLTIAYSNSEKFFPYININLKNNNPYIVKYAIKAAGITTHSQYIIILIEFLSEKEYRKAAVKALKNYSSGISKTILKFEQNDKLSNSAKRHLPMLIKSFNNQSSVKILMRFLKSRDVNIRLEATRALIKLKSKNESLNFNKRRLKKEIIKECRYGKETLDALASMRHIIALNSIDTNSDDDRNEISIARKSIVEVLDEQLITSLKSIFNLLSLLYDEADIKVSYSGLMSDVKEAQINALEFLDNLLQSQIKTQILPLIEYYNINEGGSSSKNQLEIELLDEYNLINMLLRKRGKRMKLEILHLIRVLNDTSYISLVNQQTLHKNKEVKQFAFNTLFALTNKQ</sequence>
<protein>
    <recommendedName>
        <fullName evidence="8">ADP,ATP carrier protein</fullName>
    </recommendedName>
</protein>
<evidence type="ECO:0000256" key="8">
    <source>
        <dbReference type="RuleBase" id="RU363121"/>
    </source>
</evidence>
<accession>A0A9X1F5B8</accession>
<feature type="transmembrane region" description="Helical" evidence="8">
    <location>
        <begin position="176"/>
        <end position="193"/>
    </location>
</feature>
<feature type="transmembrane region" description="Helical" evidence="8">
    <location>
        <begin position="53"/>
        <end position="72"/>
    </location>
</feature>
<evidence type="ECO:0000256" key="4">
    <source>
        <dbReference type="ARBA" id="ARBA00022741"/>
    </source>
</evidence>
<dbReference type="Proteomes" id="UP001138894">
    <property type="component" value="Unassembled WGS sequence"/>
</dbReference>
<evidence type="ECO:0000256" key="2">
    <source>
        <dbReference type="ARBA" id="ARBA00022448"/>
    </source>
</evidence>
<evidence type="ECO:0000256" key="3">
    <source>
        <dbReference type="ARBA" id="ARBA00022692"/>
    </source>
</evidence>
<keyword evidence="5 8" id="KW-0067">ATP-binding</keyword>
<feature type="transmembrane region" description="Helical" evidence="8">
    <location>
        <begin position="114"/>
        <end position="135"/>
    </location>
</feature>
<evidence type="ECO:0000313" key="9">
    <source>
        <dbReference type="EMBL" id="MBV7267617.1"/>
    </source>
</evidence>
<keyword evidence="3 8" id="KW-0812">Transmembrane</keyword>
<dbReference type="GO" id="GO:0005471">
    <property type="term" value="F:ATP:ADP antiporter activity"/>
    <property type="evidence" value="ECO:0007669"/>
    <property type="project" value="InterPro"/>
</dbReference>
<dbReference type="GO" id="GO:0016020">
    <property type="term" value="C:membrane"/>
    <property type="evidence" value="ECO:0007669"/>
    <property type="project" value="UniProtKB-SubCell"/>
</dbReference>
<dbReference type="RefSeq" id="WP_218544176.1">
    <property type="nucleotide sequence ID" value="NZ_JAGSPD010000001.1"/>
</dbReference>
<feature type="transmembrane region" description="Helical" evidence="8">
    <location>
        <begin position="302"/>
        <end position="321"/>
    </location>
</feature>
<evidence type="ECO:0000256" key="6">
    <source>
        <dbReference type="ARBA" id="ARBA00022989"/>
    </source>
</evidence>
<feature type="transmembrane region" description="Helical" evidence="8">
    <location>
        <begin position="364"/>
        <end position="385"/>
    </location>
</feature>
<dbReference type="InterPro" id="IPR004667">
    <property type="entry name" value="ADP_ATP_car_bac_type"/>
</dbReference>
<feature type="transmembrane region" description="Helical" evidence="8">
    <location>
        <begin position="84"/>
        <end position="108"/>
    </location>
</feature>
<keyword evidence="7 8" id="KW-0472">Membrane</keyword>
<dbReference type="Pfam" id="PF03219">
    <property type="entry name" value="TLC"/>
    <property type="match status" value="1"/>
</dbReference>
<feature type="transmembrane region" description="Helical" evidence="8">
    <location>
        <begin position="270"/>
        <end position="290"/>
    </location>
</feature>
<evidence type="ECO:0000256" key="1">
    <source>
        <dbReference type="ARBA" id="ARBA00004141"/>
    </source>
</evidence>
<name>A0A9X1F5B8_9FLAO</name>
<dbReference type="GO" id="GO:0005524">
    <property type="term" value="F:ATP binding"/>
    <property type="evidence" value="ECO:0007669"/>
    <property type="project" value="UniProtKB-KW"/>
</dbReference>
<evidence type="ECO:0000256" key="7">
    <source>
        <dbReference type="ARBA" id="ARBA00023136"/>
    </source>
</evidence>
<feature type="transmembrane region" description="Helical" evidence="8">
    <location>
        <begin position="233"/>
        <end position="250"/>
    </location>
</feature>
<keyword evidence="10" id="KW-1185">Reference proteome</keyword>
<keyword evidence="2 8" id="KW-0813">Transport</keyword>
<feature type="transmembrane region" description="Helical" evidence="8">
    <location>
        <begin position="21"/>
        <end position="41"/>
    </location>
</feature>
<reference evidence="9" key="1">
    <citation type="submission" date="2021-04" db="EMBL/GenBank/DDBJ databases">
        <authorList>
            <person name="Pira H."/>
            <person name="Risdian C."/>
            <person name="Wink J."/>
        </authorList>
    </citation>
    <scope>NUCLEOTIDE SEQUENCE</scope>
    <source>
        <strain evidence="9">WHY3</strain>
    </source>
</reference>
<keyword evidence="6 8" id="KW-1133">Transmembrane helix</keyword>
<feature type="transmembrane region" description="Helical" evidence="8">
    <location>
        <begin position="392"/>
        <end position="411"/>
    </location>
</feature>
<evidence type="ECO:0000313" key="10">
    <source>
        <dbReference type="Proteomes" id="UP001138894"/>
    </source>
</evidence>
<gene>
    <name evidence="9" type="ORF">KCG49_00255</name>
</gene>
<dbReference type="EMBL" id="JAGSPD010000001">
    <property type="protein sequence ID" value="MBV7267617.1"/>
    <property type="molecule type" value="Genomic_DNA"/>
</dbReference>
<dbReference type="PANTHER" id="PTHR43596:SF1">
    <property type="entry name" value="ADP,ATP CARRIER PROTEIN"/>
    <property type="match status" value="1"/>
</dbReference>
<comment type="similarity">
    <text evidence="8">Belongs to the ADP/ATP translocase tlc family.</text>
</comment>
<feature type="transmembrane region" description="Helical" evidence="8">
    <location>
        <begin position="147"/>
        <end position="170"/>
    </location>
</feature>
<evidence type="ECO:0000256" key="5">
    <source>
        <dbReference type="ARBA" id="ARBA00022840"/>
    </source>
</evidence>